<evidence type="ECO:0000313" key="1">
    <source>
        <dbReference type="EMBL" id="PWA89801.1"/>
    </source>
</evidence>
<dbReference type="Proteomes" id="UP000245207">
    <property type="component" value="Unassembled WGS sequence"/>
</dbReference>
<comment type="caution">
    <text evidence="1">The sequence shown here is derived from an EMBL/GenBank/DDBJ whole genome shotgun (WGS) entry which is preliminary data.</text>
</comment>
<proteinExistence type="predicted"/>
<sequence length="153" mass="17527">MEQNLPIITKKVWNLMRVMFFMLKKGISKAKIMADLNMMIKRGKITGKPTSSSYEFSCNSTPPYPLSIFSSHKKNKNKRQHLTNYNPPLVVNDCDDIVINSAVLKALNMVTNTSRMRITDSPMPVTNGGEDGHVDEAAEKFIRRFYNDLRREN</sequence>
<dbReference type="STRING" id="35608.A0A2U1PVK4"/>
<evidence type="ECO:0000313" key="2">
    <source>
        <dbReference type="Proteomes" id="UP000245207"/>
    </source>
</evidence>
<dbReference type="OrthoDB" id="696337at2759"/>
<gene>
    <name evidence="1" type="ORF">CTI12_AA106270</name>
</gene>
<dbReference type="InterPro" id="IPR008480">
    <property type="entry name" value="DUF761_pln"/>
</dbReference>
<protein>
    <submittedName>
        <fullName evidence="1">Uncharacterized protein</fullName>
    </submittedName>
</protein>
<dbReference type="EMBL" id="PKPP01000685">
    <property type="protein sequence ID" value="PWA89801.1"/>
    <property type="molecule type" value="Genomic_DNA"/>
</dbReference>
<organism evidence="1 2">
    <name type="scientific">Artemisia annua</name>
    <name type="common">Sweet wormwood</name>
    <dbReference type="NCBI Taxonomy" id="35608"/>
    <lineage>
        <taxon>Eukaryota</taxon>
        <taxon>Viridiplantae</taxon>
        <taxon>Streptophyta</taxon>
        <taxon>Embryophyta</taxon>
        <taxon>Tracheophyta</taxon>
        <taxon>Spermatophyta</taxon>
        <taxon>Magnoliopsida</taxon>
        <taxon>eudicotyledons</taxon>
        <taxon>Gunneridae</taxon>
        <taxon>Pentapetalae</taxon>
        <taxon>asterids</taxon>
        <taxon>campanulids</taxon>
        <taxon>Asterales</taxon>
        <taxon>Asteraceae</taxon>
        <taxon>Asteroideae</taxon>
        <taxon>Anthemideae</taxon>
        <taxon>Artemisiinae</taxon>
        <taxon>Artemisia</taxon>
    </lineage>
</organism>
<dbReference type="AlphaFoldDB" id="A0A2U1PVK4"/>
<keyword evidence="2" id="KW-1185">Reference proteome</keyword>
<name>A0A2U1PVK4_ARTAN</name>
<reference evidence="1 2" key="1">
    <citation type="journal article" date="2018" name="Mol. Plant">
        <title>The genome of Artemisia annua provides insight into the evolution of Asteraceae family and artemisinin biosynthesis.</title>
        <authorList>
            <person name="Shen Q."/>
            <person name="Zhang L."/>
            <person name="Liao Z."/>
            <person name="Wang S."/>
            <person name="Yan T."/>
            <person name="Shi P."/>
            <person name="Liu M."/>
            <person name="Fu X."/>
            <person name="Pan Q."/>
            <person name="Wang Y."/>
            <person name="Lv Z."/>
            <person name="Lu X."/>
            <person name="Zhang F."/>
            <person name="Jiang W."/>
            <person name="Ma Y."/>
            <person name="Chen M."/>
            <person name="Hao X."/>
            <person name="Li L."/>
            <person name="Tang Y."/>
            <person name="Lv G."/>
            <person name="Zhou Y."/>
            <person name="Sun X."/>
            <person name="Brodelius P.E."/>
            <person name="Rose J.K.C."/>
            <person name="Tang K."/>
        </authorList>
    </citation>
    <scope>NUCLEOTIDE SEQUENCE [LARGE SCALE GENOMIC DNA]</scope>
    <source>
        <strain evidence="2">cv. Huhao1</strain>
        <tissue evidence="1">Leaf</tissue>
    </source>
</reference>
<dbReference type="Pfam" id="PF05553">
    <property type="entry name" value="DUF761"/>
    <property type="match status" value="1"/>
</dbReference>
<dbReference type="PANTHER" id="PTHR33265">
    <property type="entry name" value="AVR9/CF-9 RAPIDLY ELICITED PROTEIN-RELATED"/>
    <property type="match status" value="1"/>
</dbReference>
<accession>A0A2U1PVK4</accession>
<dbReference type="PANTHER" id="PTHR33265:SF31">
    <property type="entry name" value="AVR9_CF-9 RAPIDLY ELICITED PROTEIN 146"/>
    <property type="match status" value="1"/>
</dbReference>